<dbReference type="Proteomes" id="UP000003016">
    <property type="component" value="Unassembled WGS sequence"/>
</dbReference>
<name>A0ABN0EYN4_HAEPH</name>
<reference evidence="1 2" key="1">
    <citation type="submission" date="2012-02" db="EMBL/GenBank/DDBJ databases">
        <authorList>
            <person name="Harkins D.M."/>
            <person name="Madupu R."/>
            <person name="Durkin A.S."/>
            <person name="Torralba M."/>
            <person name="Methe B."/>
            <person name="Sutton G.G."/>
            <person name="Nelson K.E."/>
        </authorList>
    </citation>
    <scope>NUCLEOTIDE SEQUENCE [LARGE SCALE GENOMIC DNA]</scope>
    <source>
        <strain evidence="1 2">HK385</strain>
    </source>
</reference>
<evidence type="ECO:0000313" key="1">
    <source>
        <dbReference type="EMBL" id="EIJ67944.1"/>
    </source>
</evidence>
<accession>A0ABN0EYN4</accession>
<evidence type="ECO:0008006" key="3">
    <source>
        <dbReference type="Google" id="ProtNLM"/>
    </source>
</evidence>
<evidence type="ECO:0000313" key="2">
    <source>
        <dbReference type="Proteomes" id="UP000003016"/>
    </source>
</evidence>
<sequence length="119" mass="13860">MITQQFIEQQEQLSQIEQSLTNLTPLPINYTKVLRKEELNNLVNLLEELPVKSAGISIIRFYVDQGLKLKIAGTYQHQQDFEELEDFFKESGFSVNIEYLQSNNKAKADFSIIVYKENK</sequence>
<protein>
    <recommendedName>
        <fullName evidence="3">Fimbrial assembly protein PilN</fullName>
    </recommendedName>
</protein>
<dbReference type="EMBL" id="AJSW01000053">
    <property type="protein sequence ID" value="EIJ67944.1"/>
    <property type="molecule type" value="Genomic_DNA"/>
</dbReference>
<gene>
    <name evidence="1" type="ORF">HMPREF1050_0570</name>
</gene>
<organism evidence="1 2">
    <name type="scientific">Haemophilus parahaemolyticus HK385</name>
    <dbReference type="NCBI Taxonomy" id="1095744"/>
    <lineage>
        <taxon>Bacteria</taxon>
        <taxon>Pseudomonadati</taxon>
        <taxon>Pseudomonadota</taxon>
        <taxon>Gammaproteobacteria</taxon>
        <taxon>Pasteurellales</taxon>
        <taxon>Pasteurellaceae</taxon>
        <taxon>Haemophilus</taxon>
    </lineage>
</organism>
<keyword evidence="2" id="KW-1185">Reference proteome</keyword>
<comment type="caution">
    <text evidence="1">The sequence shown here is derived from an EMBL/GenBank/DDBJ whole genome shotgun (WGS) entry which is preliminary data.</text>
</comment>
<proteinExistence type="predicted"/>